<feature type="region of interest" description="Disordered" evidence="1">
    <location>
        <begin position="1"/>
        <end position="37"/>
    </location>
</feature>
<name>A0A5C3PUN0_9APHY</name>
<protein>
    <submittedName>
        <fullName evidence="2">Uncharacterized protein</fullName>
    </submittedName>
</protein>
<evidence type="ECO:0000313" key="2">
    <source>
        <dbReference type="EMBL" id="TFK93386.1"/>
    </source>
</evidence>
<dbReference type="AlphaFoldDB" id="A0A5C3PUN0"/>
<dbReference type="EMBL" id="ML210982">
    <property type="protein sequence ID" value="TFK93386.1"/>
    <property type="molecule type" value="Genomic_DNA"/>
</dbReference>
<evidence type="ECO:0000313" key="3">
    <source>
        <dbReference type="Proteomes" id="UP000308197"/>
    </source>
</evidence>
<reference evidence="2 3" key="1">
    <citation type="journal article" date="2019" name="Nat. Ecol. Evol.">
        <title>Megaphylogeny resolves global patterns of mushroom evolution.</title>
        <authorList>
            <person name="Varga T."/>
            <person name="Krizsan K."/>
            <person name="Foldi C."/>
            <person name="Dima B."/>
            <person name="Sanchez-Garcia M."/>
            <person name="Sanchez-Ramirez S."/>
            <person name="Szollosi G.J."/>
            <person name="Szarkandi J.G."/>
            <person name="Papp V."/>
            <person name="Albert L."/>
            <person name="Andreopoulos W."/>
            <person name="Angelini C."/>
            <person name="Antonin V."/>
            <person name="Barry K.W."/>
            <person name="Bougher N.L."/>
            <person name="Buchanan P."/>
            <person name="Buyck B."/>
            <person name="Bense V."/>
            <person name="Catcheside P."/>
            <person name="Chovatia M."/>
            <person name="Cooper J."/>
            <person name="Damon W."/>
            <person name="Desjardin D."/>
            <person name="Finy P."/>
            <person name="Geml J."/>
            <person name="Haridas S."/>
            <person name="Hughes K."/>
            <person name="Justo A."/>
            <person name="Karasinski D."/>
            <person name="Kautmanova I."/>
            <person name="Kiss B."/>
            <person name="Kocsube S."/>
            <person name="Kotiranta H."/>
            <person name="LaButti K.M."/>
            <person name="Lechner B.E."/>
            <person name="Liimatainen K."/>
            <person name="Lipzen A."/>
            <person name="Lukacs Z."/>
            <person name="Mihaltcheva S."/>
            <person name="Morgado L.N."/>
            <person name="Niskanen T."/>
            <person name="Noordeloos M.E."/>
            <person name="Ohm R.A."/>
            <person name="Ortiz-Santana B."/>
            <person name="Ovrebo C."/>
            <person name="Racz N."/>
            <person name="Riley R."/>
            <person name="Savchenko A."/>
            <person name="Shiryaev A."/>
            <person name="Soop K."/>
            <person name="Spirin V."/>
            <person name="Szebenyi C."/>
            <person name="Tomsovsky M."/>
            <person name="Tulloss R.E."/>
            <person name="Uehling J."/>
            <person name="Grigoriev I.V."/>
            <person name="Vagvolgyi C."/>
            <person name="Papp T."/>
            <person name="Martin F.M."/>
            <person name="Miettinen O."/>
            <person name="Hibbett D.S."/>
            <person name="Nagy L.G."/>
        </authorList>
    </citation>
    <scope>NUCLEOTIDE SEQUENCE [LARGE SCALE GENOMIC DNA]</scope>
    <source>
        <strain evidence="2 3">HHB13444</strain>
    </source>
</reference>
<evidence type="ECO:0000256" key="1">
    <source>
        <dbReference type="SAM" id="MobiDB-lite"/>
    </source>
</evidence>
<organism evidence="2 3">
    <name type="scientific">Polyporus arcularius HHB13444</name>
    <dbReference type="NCBI Taxonomy" id="1314778"/>
    <lineage>
        <taxon>Eukaryota</taxon>
        <taxon>Fungi</taxon>
        <taxon>Dikarya</taxon>
        <taxon>Basidiomycota</taxon>
        <taxon>Agaricomycotina</taxon>
        <taxon>Agaricomycetes</taxon>
        <taxon>Polyporales</taxon>
        <taxon>Polyporaceae</taxon>
        <taxon>Polyporus</taxon>
    </lineage>
</organism>
<accession>A0A5C3PUN0</accession>
<dbReference type="InParanoid" id="A0A5C3PUN0"/>
<keyword evidence="3" id="KW-1185">Reference proteome</keyword>
<dbReference type="Proteomes" id="UP000308197">
    <property type="component" value="Unassembled WGS sequence"/>
</dbReference>
<proteinExistence type="predicted"/>
<sequence length="56" mass="6337">MSGVRVRARQTNVRAASTGLPRMRIRNHRPHGSVPKAHDWRARLSSRIAIRCGHAQ</sequence>
<gene>
    <name evidence="2" type="ORF">K466DRAFT_580973</name>
</gene>